<dbReference type="Pfam" id="PF09911">
    <property type="entry name" value="DUF2140"/>
    <property type="match status" value="1"/>
</dbReference>
<comment type="caution">
    <text evidence="1">The sequence shown here is derived from an EMBL/GenBank/DDBJ whole genome shotgun (WGS) entry which is preliminary data.</text>
</comment>
<dbReference type="AlphaFoldDB" id="A0A4R1QC73"/>
<proteinExistence type="predicted"/>
<dbReference type="InterPro" id="IPR018672">
    <property type="entry name" value="DUF2140"/>
</dbReference>
<sequence length="195" mass="22362">MMKWKKLFFGLLFINLSALTLVLFLLFQPAKTPSVNVEEAKGNAKEAQGAELIIHTTKQHLNTIINDYVKQKMKTGSLSYEIQLADQVYIKSQIPVFEKEMDLTVTFIPNVTEQGNIELSNPTISLGQLKLPVQYVLKYMQKNASLPDWVKVDPKNERVYVLLNEVNIKKGYNVRAERFDLEKDEIVFKVIATIK</sequence>
<evidence type="ECO:0000313" key="2">
    <source>
        <dbReference type="Proteomes" id="UP000295658"/>
    </source>
</evidence>
<protein>
    <submittedName>
        <fullName evidence="1">Uncharacterized protein YpmS</fullName>
    </submittedName>
</protein>
<evidence type="ECO:0000313" key="1">
    <source>
        <dbReference type="EMBL" id="TCL48014.1"/>
    </source>
</evidence>
<name>A0A4R1QC73_9BACL</name>
<dbReference type="Proteomes" id="UP000295658">
    <property type="component" value="Unassembled WGS sequence"/>
</dbReference>
<gene>
    <name evidence="1" type="ORF">EDD69_11020</name>
</gene>
<dbReference type="EMBL" id="SLUL01000010">
    <property type="protein sequence ID" value="TCL48014.1"/>
    <property type="molecule type" value="Genomic_DNA"/>
</dbReference>
<reference evidence="1 2" key="1">
    <citation type="submission" date="2019-03" db="EMBL/GenBank/DDBJ databases">
        <title>Genomic Encyclopedia of Type Strains, Phase IV (KMG-IV): sequencing the most valuable type-strain genomes for metagenomic binning, comparative biology and taxonomic classification.</title>
        <authorList>
            <person name="Goeker M."/>
        </authorList>
    </citation>
    <scope>NUCLEOTIDE SEQUENCE [LARGE SCALE GENOMIC DNA]</scope>
    <source>
        <strain evidence="1 2">DSM 24979</strain>
    </source>
</reference>
<organism evidence="1 2">
    <name type="scientific">Thermolongibacillus altinsuensis</name>
    <dbReference type="NCBI Taxonomy" id="575256"/>
    <lineage>
        <taxon>Bacteria</taxon>
        <taxon>Bacillati</taxon>
        <taxon>Bacillota</taxon>
        <taxon>Bacilli</taxon>
        <taxon>Bacillales</taxon>
        <taxon>Anoxybacillaceae</taxon>
        <taxon>Thermolongibacillus</taxon>
    </lineage>
</organism>
<keyword evidence="2" id="KW-1185">Reference proteome</keyword>
<accession>A0A4R1QC73</accession>